<evidence type="ECO:0000259" key="5">
    <source>
        <dbReference type="Pfam" id="PF13205"/>
    </source>
</evidence>
<dbReference type="EMBL" id="QXWK01000011">
    <property type="protein sequence ID" value="NBH61354.1"/>
    <property type="molecule type" value="Genomic_DNA"/>
</dbReference>
<proteinExistence type="predicted"/>
<feature type="chain" id="PRO_5032773070" description="SbsA Ig-like domain-containing protein" evidence="4">
    <location>
        <begin position="25"/>
        <end position="292"/>
    </location>
</feature>
<dbReference type="Pfam" id="PF13205">
    <property type="entry name" value="Big_5"/>
    <property type="match status" value="1"/>
</dbReference>
<reference evidence="6 7" key="1">
    <citation type="submission" date="2018-08" db="EMBL/GenBank/DDBJ databases">
        <title>Murine metabolic-syndrome-specific gut microbial biobank.</title>
        <authorList>
            <person name="Liu C."/>
        </authorList>
    </citation>
    <scope>NUCLEOTIDE SEQUENCE [LARGE SCALE GENOMIC DNA]</scope>
    <source>
        <strain evidence="6 7">28</strain>
    </source>
</reference>
<dbReference type="AlphaFoldDB" id="A0A845QIR6"/>
<feature type="domain" description="SbsA Ig-like" evidence="5">
    <location>
        <begin position="29"/>
        <end position="144"/>
    </location>
</feature>
<protein>
    <recommendedName>
        <fullName evidence="5">SbsA Ig-like domain-containing protein</fullName>
    </recommendedName>
</protein>
<evidence type="ECO:0000256" key="4">
    <source>
        <dbReference type="SAM" id="SignalP"/>
    </source>
</evidence>
<sequence>MKRIGAIVCLAALTIMMTASVCFGAQSQKLEIVDMYPEDGQKNTSIENMSVKLHFNSEMGNEASAKANAKAFSITDDEGKQIPIRIFYNPKDSKEVMVLADTVKLNDNGQRLKDNTKYTLHISGDVTDNDGNALGTDQTVSFTTLNQGQNTKVYMIMMVIMFGGMFFFTSRQAKRQMAKQEEEVGREEPFNPYKEAKKTGKSVQEVIAAHEKEVAKREAKAAKKAKRAASDEDEDDYYEEESGNYKVKGPRPISAGGSSYVTGRKALAEERLAEEERLAKRRAANSKKKKKK</sequence>
<feature type="signal peptide" evidence="4">
    <location>
        <begin position="1"/>
        <end position="24"/>
    </location>
</feature>
<feature type="region of interest" description="Disordered" evidence="2">
    <location>
        <begin position="220"/>
        <end position="260"/>
    </location>
</feature>
<keyword evidence="3" id="KW-0472">Membrane</keyword>
<gene>
    <name evidence="6" type="ORF">D0435_06780</name>
</gene>
<feature type="transmembrane region" description="Helical" evidence="3">
    <location>
        <begin position="153"/>
        <end position="170"/>
    </location>
</feature>
<evidence type="ECO:0000256" key="3">
    <source>
        <dbReference type="SAM" id="Phobius"/>
    </source>
</evidence>
<dbReference type="InterPro" id="IPR032812">
    <property type="entry name" value="SbsA_Ig"/>
</dbReference>
<organism evidence="6 7">
    <name type="scientific">Anaerotruncus colihominis</name>
    <dbReference type="NCBI Taxonomy" id="169435"/>
    <lineage>
        <taxon>Bacteria</taxon>
        <taxon>Bacillati</taxon>
        <taxon>Bacillota</taxon>
        <taxon>Clostridia</taxon>
        <taxon>Eubacteriales</taxon>
        <taxon>Oscillospiraceae</taxon>
        <taxon>Anaerotruncus</taxon>
    </lineage>
</organism>
<keyword evidence="3" id="KW-1133">Transmembrane helix</keyword>
<evidence type="ECO:0000313" key="7">
    <source>
        <dbReference type="Proteomes" id="UP000446866"/>
    </source>
</evidence>
<feature type="compositionally biased region" description="Acidic residues" evidence="2">
    <location>
        <begin position="231"/>
        <end position="242"/>
    </location>
</feature>
<dbReference type="Proteomes" id="UP000446866">
    <property type="component" value="Unassembled WGS sequence"/>
</dbReference>
<keyword evidence="7" id="KW-1185">Reference proteome</keyword>
<evidence type="ECO:0000256" key="2">
    <source>
        <dbReference type="SAM" id="MobiDB-lite"/>
    </source>
</evidence>
<name>A0A845QIR6_9FIRM</name>
<keyword evidence="3" id="KW-0812">Transmembrane</keyword>
<keyword evidence="1 4" id="KW-0732">Signal</keyword>
<evidence type="ECO:0000256" key="1">
    <source>
        <dbReference type="ARBA" id="ARBA00022729"/>
    </source>
</evidence>
<accession>A0A845QIR6</accession>
<dbReference type="RefSeq" id="WP_160201637.1">
    <property type="nucleotide sequence ID" value="NZ_QXWK01000011.1"/>
</dbReference>
<comment type="caution">
    <text evidence="6">The sequence shown here is derived from an EMBL/GenBank/DDBJ whole genome shotgun (WGS) entry which is preliminary data.</text>
</comment>
<evidence type="ECO:0000313" key="6">
    <source>
        <dbReference type="EMBL" id="NBH61354.1"/>
    </source>
</evidence>